<gene>
    <name evidence="8" type="ORF">C7448_11219</name>
</gene>
<sequence length="1241" mass="143764">MKLFGMRLFFFFFLIVTTSLGQSLKFKTLTTEDGLSNNSVNDIISDAKGRLWVATWDGLNRYDGKDFKVFKHINNDSTSLAGNVIYSLQIDGFKTIWCLTDNNTVSRFVNQSAFQNFYFSETPVNLKLSKKNNLVVETKSGQYLEFDGTSFSNVNEAQVKTDKQLINDQLLLNEFLEVVINESYQDKKGNIWYATRKSGLYVIRNNQVNIHETKIEHYTYDLYNPYSFTGNEIEKIYEDSFGNIWLGHKDGGLSMAYVGSEYINTIAPHPVNYKHLPNETVRAITMDKDNDLWLGYYTEGLYKYSKSEKCFIKKQLEKAKENKEWERIRSLYTATDGSIWVGTYAGLIRIKKSETFYYSADEFSLLPANRIYAMVETDDDRIWFACWGGVAVFNLRENKFEKAFRVDLLKQYHIRDIVASGNELALATENHGMILFNRNNGEKHHLTTENGLTGKSVYSIAKDEETGLYWIATLGGVTVFDRQKGVVKTISEKENLPSHMVYSVIPKGKHIWVSTTKGLASINKENYKVNTLHPEEGWQAPEFSEGAYYKDNKGVLYFGGINGVNYFAPELIEFNKNLPQLAVEIDGVESRGDAIEKTFSENNLSLNIIPVAYRKNHENLILYKLKGFDKDWRVYGVNSVSYKKIQPGEYTLEVKNSLSASDEELISIPVIINPPFYKTSWFLWILVFGGIVLIILGFSYKVRKDKVYKEKLKQKISERTAIIERQKKDLIKANAKLEEQNREIFQQKEEVLDLHHKLKNEDFEIDKFKTFVLAEFKKPLMQMLQYSQQNNIPNEIQTKLVSQAKTMIDVLTEWDFLEQVNRINTTEKSVIKINTFLHHLTQNLERKLLQSGINLSYQTQVEDKWITIDLLRFKLFYKYIFNDFIKYSNQGSNIQMTYTEKENKLILKVKSDSGILANNIKSLQRYSPYFKAAKDLLLELNGKLDINNSEEGIISIKVEVPFHKVISEKASMVQWNHLGMINELPQGKHKVLVLTSEMNYGILQSLLGEETYHLIFENNVDKLFSALSSLNVDIIVFYDVKLTNKVVQFLENRKENIKKSNYPILYLSEEIGYFQMEEVTKLGIDVTIQLPVSKTFLQAKLTNLLSNRKKLLETENYIGWIESHKDEQLLSPNEKLVKKALTYMHECLHDHTFNIESLQEKLEISKVKCYRVFKEILKQSPSEVLISLRLQKAQHLLGQNVLNISEISFECGFANPKYFSRQFKKHFNMSPKAYKEQKIVA</sequence>
<evidence type="ECO:0000256" key="2">
    <source>
        <dbReference type="ARBA" id="ARBA00023015"/>
    </source>
</evidence>
<keyword evidence="6" id="KW-0472">Membrane</keyword>
<evidence type="ECO:0000313" key="9">
    <source>
        <dbReference type="Proteomes" id="UP000256884"/>
    </source>
</evidence>
<feature type="transmembrane region" description="Helical" evidence="6">
    <location>
        <begin position="681"/>
        <end position="700"/>
    </location>
</feature>
<dbReference type="Proteomes" id="UP000256884">
    <property type="component" value="Unassembled WGS sequence"/>
</dbReference>
<reference evidence="8 9" key="1">
    <citation type="submission" date="2018-08" db="EMBL/GenBank/DDBJ databases">
        <title>Genomic Encyclopedia of Type Strains, Phase IV (KMG-IV): sequencing the most valuable type-strain genomes for metagenomic binning, comparative biology and taxonomic classification.</title>
        <authorList>
            <person name="Goeker M."/>
        </authorList>
    </citation>
    <scope>NUCLEOTIDE SEQUENCE [LARGE SCALE GENOMIC DNA]</scope>
    <source>
        <strain evidence="8 9">DSM 18841</strain>
    </source>
</reference>
<evidence type="ECO:0000259" key="7">
    <source>
        <dbReference type="PROSITE" id="PS01124"/>
    </source>
</evidence>
<dbReference type="SMART" id="SM00342">
    <property type="entry name" value="HTH_ARAC"/>
    <property type="match status" value="1"/>
</dbReference>
<dbReference type="PRINTS" id="PR00032">
    <property type="entry name" value="HTHARAC"/>
</dbReference>
<dbReference type="SUPFAM" id="SSF46689">
    <property type="entry name" value="Homeodomain-like"/>
    <property type="match status" value="1"/>
</dbReference>
<keyword evidence="5" id="KW-0175">Coiled coil</keyword>
<dbReference type="Gene3D" id="2.130.10.10">
    <property type="entry name" value="YVTN repeat-like/Quinoprotein amine dehydrogenase"/>
    <property type="match status" value="2"/>
</dbReference>
<dbReference type="AlphaFoldDB" id="A0A3E0HFH0"/>
<protein>
    <submittedName>
        <fullName evidence="8">Ligand-binding sensor domain-containing protein</fullName>
    </submittedName>
</protein>
<dbReference type="PANTHER" id="PTHR43547:SF2">
    <property type="entry name" value="HYBRID SIGNAL TRANSDUCTION HISTIDINE KINASE C"/>
    <property type="match status" value="1"/>
</dbReference>
<keyword evidence="6" id="KW-1133">Transmembrane helix</keyword>
<dbReference type="OrthoDB" id="358279at2"/>
<dbReference type="GO" id="GO:0000155">
    <property type="term" value="F:phosphorelay sensor kinase activity"/>
    <property type="evidence" value="ECO:0007669"/>
    <property type="project" value="TreeGrafter"/>
</dbReference>
<evidence type="ECO:0000256" key="1">
    <source>
        <dbReference type="ARBA" id="ARBA00022553"/>
    </source>
</evidence>
<dbReference type="PANTHER" id="PTHR43547">
    <property type="entry name" value="TWO-COMPONENT HISTIDINE KINASE"/>
    <property type="match status" value="1"/>
</dbReference>
<dbReference type="InterPro" id="IPR018062">
    <property type="entry name" value="HTH_AraC-typ_CS"/>
</dbReference>
<dbReference type="InterPro" id="IPR013783">
    <property type="entry name" value="Ig-like_fold"/>
</dbReference>
<dbReference type="Pfam" id="PF07495">
    <property type="entry name" value="Y_Y_Y"/>
    <property type="match status" value="1"/>
</dbReference>
<organism evidence="8 9">
    <name type="scientific">Tenacibaculum gallaicum</name>
    <dbReference type="NCBI Taxonomy" id="561505"/>
    <lineage>
        <taxon>Bacteria</taxon>
        <taxon>Pseudomonadati</taxon>
        <taxon>Bacteroidota</taxon>
        <taxon>Flavobacteriia</taxon>
        <taxon>Flavobacteriales</taxon>
        <taxon>Flavobacteriaceae</taxon>
        <taxon>Tenacibaculum</taxon>
    </lineage>
</organism>
<keyword evidence="1" id="KW-0597">Phosphoprotein</keyword>
<dbReference type="InterPro" id="IPR009057">
    <property type="entry name" value="Homeodomain-like_sf"/>
</dbReference>
<dbReference type="Pfam" id="PF07494">
    <property type="entry name" value="Reg_prop"/>
    <property type="match status" value="3"/>
</dbReference>
<evidence type="ECO:0000256" key="3">
    <source>
        <dbReference type="ARBA" id="ARBA00023125"/>
    </source>
</evidence>
<evidence type="ECO:0000256" key="6">
    <source>
        <dbReference type="SAM" id="Phobius"/>
    </source>
</evidence>
<dbReference type="PROSITE" id="PS01124">
    <property type="entry name" value="HTH_ARAC_FAMILY_2"/>
    <property type="match status" value="1"/>
</dbReference>
<dbReference type="EMBL" id="QUNS01000012">
    <property type="protein sequence ID" value="REH43913.1"/>
    <property type="molecule type" value="Genomic_DNA"/>
</dbReference>
<dbReference type="Pfam" id="PF12833">
    <property type="entry name" value="HTH_18"/>
    <property type="match status" value="1"/>
</dbReference>
<dbReference type="InterPro" id="IPR018060">
    <property type="entry name" value="HTH_AraC"/>
</dbReference>
<proteinExistence type="predicted"/>
<dbReference type="InterPro" id="IPR011110">
    <property type="entry name" value="Reg_prop"/>
</dbReference>
<dbReference type="GO" id="GO:0043565">
    <property type="term" value="F:sequence-specific DNA binding"/>
    <property type="evidence" value="ECO:0007669"/>
    <property type="project" value="InterPro"/>
</dbReference>
<evidence type="ECO:0000256" key="4">
    <source>
        <dbReference type="ARBA" id="ARBA00023163"/>
    </source>
</evidence>
<dbReference type="InterPro" id="IPR020449">
    <property type="entry name" value="Tscrpt_reg_AraC-type_HTH"/>
</dbReference>
<dbReference type="GO" id="GO:0003700">
    <property type="term" value="F:DNA-binding transcription factor activity"/>
    <property type="evidence" value="ECO:0007669"/>
    <property type="project" value="InterPro"/>
</dbReference>
<dbReference type="PROSITE" id="PS00041">
    <property type="entry name" value="HTH_ARAC_FAMILY_1"/>
    <property type="match status" value="1"/>
</dbReference>
<keyword evidence="3" id="KW-0238">DNA-binding</keyword>
<evidence type="ECO:0000256" key="5">
    <source>
        <dbReference type="SAM" id="Coils"/>
    </source>
</evidence>
<keyword evidence="2" id="KW-0805">Transcription regulation</keyword>
<feature type="coiled-coil region" evidence="5">
    <location>
        <begin position="709"/>
        <end position="754"/>
    </location>
</feature>
<dbReference type="Gene3D" id="1.10.10.60">
    <property type="entry name" value="Homeodomain-like"/>
    <property type="match status" value="1"/>
</dbReference>
<dbReference type="InterPro" id="IPR015943">
    <property type="entry name" value="WD40/YVTN_repeat-like_dom_sf"/>
</dbReference>
<feature type="domain" description="HTH araC/xylS-type" evidence="7">
    <location>
        <begin position="1138"/>
        <end position="1237"/>
    </location>
</feature>
<keyword evidence="6" id="KW-0812">Transmembrane</keyword>
<evidence type="ECO:0000313" key="8">
    <source>
        <dbReference type="EMBL" id="REH43913.1"/>
    </source>
</evidence>
<dbReference type="InterPro" id="IPR011123">
    <property type="entry name" value="Y_Y_Y"/>
</dbReference>
<keyword evidence="9" id="KW-1185">Reference proteome</keyword>
<dbReference type="SUPFAM" id="SSF63829">
    <property type="entry name" value="Calcium-dependent phosphotriesterase"/>
    <property type="match status" value="3"/>
</dbReference>
<dbReference type="Gene3D" id="2.60.40.10">
    <property type="entry name" value="Immunoglobulins"/>
    <property type="match status" value="1"/>
</dbReference>
<comment type="caution">
    <text evidence="8">The sequence shown here is derived from an EMBL/GenBank/DDBJ whole genome shotgun (WGS) entry which is preliminary data.</text>
</comment>
<name>A0A3E0HFH0_9FLAO</name>
<accession>A0A3E0HFH0</accession>
<keyword evidence="4" id="KW-0804">Transcription</keyword>